<evidence type="ECO:0000313" key="2">
    <source>
        <dbReference type="Proteomes" id="UP001162992"/>
    </source>
</evidence>
<sequence>MLHLSLCCNHSTSDLCLFRVGGKGYNIMGCQSAIDQVWKNVIILLDSARLLGSLLLLIVMTGLGRLVVIVLVSNAAAVTLKGQTGTLRSVMAPIIMFVIGLMYRQVGWLLSPAIAVLEEKWGAECLFTIAFLVKGKRRTSFLLMAILFSIRVLIDQLTAKIMHGSYASFIIGGLMLQAASIVLFLLECLTTTVLYFVCISYHEHSTSFGFQVDGYDLAGYTNPQN</sequence>
<dbReference type="Proteomes" id="UP001162992">
    <property type="component" value="Chromosome 13"/>
</dbReference>
<proteinExistence type="predicted"/>
<dbReference type="EMBL" id="CM055104">
    <property type="protein sequence ID" value="KAJ7532768.1"/>
    <property type="molecule type" value="Genomic_DNA"/>
</dbReference>
<accession>A0ACC2BSK1</accession>
<gene>
    <name evidence="1" type="ORF">O6H91_13G019500</name>
</gene>
<comment type="caution">
    <text evidence="1">The sequence shown here is derived from an EMBL/GenBank/DDBJ whole genome shotgun (WGS) entry which is preliminary data.</text>
</comment>
<name>A0ACC2BSK1_DIPCM</name>
<reference evidence="2" key="1">
    <citation type="journal article" date="2024" name="Proc. Natl. Acad. Sci. U.S.A.">
        <title>Extraordinary preservation of gene collinearity over three hundred million years revealed in homosporous lycophytes.</title>
        <authorList>
            <person name="Li C."/>
            <person name="Wickell D."/>
            <person name="Kuo L.Y."/>
            <person name="Chen X."/>
            <person name="Nie B."/>
            <person name="Liao X."/>
            <person name="Peng D."/>
            <person name="Ji J."/>
            <person name="Jenkins J."/>
            <person name="Williams M."/>
            <person name="Shu S."/>
            <person name="Plott C."/>
            <person name="Barry K."/>
            <person name="Rajasekar S."/>
            <person name="Grimwood J."/>
            <person name="Han X."/>
            <person name="Sun S."/>
            <person name="Hou Z."/>
            <person name="He W."/>
            <person name="Dai G."/>
            <person name="Sun C."/>
            <person name="Schmutz J."/>
            <person name="Leebens-Mack J.H."/>
            <person name="Li F.W."/>
            <person name="Wang L."/>
        </authorList>
    </citation>
    <scope>NUCLEOTIDE SEQUENCE [LARGE SCALE GENOMIC DNA]</scope>
    <source>
        <strain evidence="2">cv. PW_Plant_1</strain>
    </source>
</reference>
<evidence type="ECO:0000313" key="1">
    <source>
        <dbReference type="EMBL" id="KAJ7532768.1"/>
    </source>
</evidence>
<protein>
    <submittedName>
        <fullName evidence="1">Uncharacterized protein</fullName>
    </submittedName>
</protein>
<keyword evidence="2" id="KW-1185">Reference proteome</keyword>
<organism evidence="1 2">
    <name type="scientific">Diphasiastrum complanatum</name>
    <name type="common">Issler's clubmoss</name>
    <name type="synonym">Lycopodium complanatum</name>
    <dbReference type="NCBI Taxonomy" id="34168"/>
    <lineage>
        <taxon>Eukaryota</taxon>
        <taxon>Viridiplantae</taxon>
        <taxon>Streptophyta</taxon>
        <taxon>Embryophyta</taxon>
        <taxon>Tracheophyta</taxon>
        <taxon>Lycopodiopsida</taxon>
        <taxon>Lycopodiales</taxon>
        <taxon>Lycopodiaceae</taxon>
        <taxon>Lycopodioideae</taxon>
        <taxon>Diphasiastrum</taxon>
    </lineage>
</organism>